<dbReference type="InterPro" id="IPR025476">
    <property type="entry name" value="Helitron_helicase-like"/>
</dbReference>
<protein>
    <recommendedName>
        <fullName evidence="1">ATP-dependent DNA helicase</fullName>
        <ecNumber evidence="1">5.6.2.3</ecNumber>
    </recommendedName>
</protein>
<feature type="compositionally biased region" description="Basic residues" evidence="2">
    <location>
        <begin position="2315"/>
        <end position="2325"/>
    </location>
</feature>
<proteinExistence type="inferred from homology"/>
<dbReference type="SUPFAM" id="SSF52540">
    <property type="entry name" value="P-loop containing nucleoside triphosphate hydrolases"/>
    <property type="match status" value="2"/>
</dbReference>
<keyword evidence="1" id="KW-0547">Nucleotide-binding</keyword>
<feature type="region of interest" description="Disordered" evidence="2">
    <location>
        <begin position="1327"/>
        <end position="1367"/>
    </location>
</feature>
<dbReference type="Pfam" id="PF05970">
    <property type="entry name" value="PIF1"/>
    <property type="match status" value="1"/>
</dbReference>
<keyword evidence="1" id="KW-0347">Helicase</keyword>
<accession>A0ABQ0LE34</accession>
<feature type="compositionally biased region" description="Acidic residues" evidence="2">
    <location>
        <begin position="1351"/>
        <end position="1361"/>
    </location>
</feature>
<keyword evidence="1" id="KW-0067">ATP-binding</keyword>
<dbReference type="Pfam" id="PF20209">
    <property type="entry name" value="DUF6570"/>
    <property type="match status" value="1"/>
</dbReference>
<keyword evidence="1" id="KW-0233">DNA recombination</keyword>
<feature type="region of interest" description="Disordered" evidence="2">
    <location>
        <begin position="2296"/>
        <end position="2382"/>
    </location>
</feature>
<organism evidence="6 7">
    <name type="scientific">Mycena chlorophos</name>
    <name type="common">Agaric fungus</name>
    <name type="synonym">Agaricus chlorophos</name>
    <dbReference type="NCBI Taxonomy" id="658473"/>
    <lineage>
        <taxon>Eukaryota</taxon>
        <taxon>Fungi</taxon>
        <taxon>Dikarya</taxon>
        <taxon>Basidiomycota</taxon>
        <taxon>Agaricomycotina</taxon>
        <taxon>Agaricomycetes</taxon>
        <taxon>Agaricomycetidae</taxon>
        <taxon>Agaricales</taxon>
        <taxon>Marasmiineae</taxon>
        <taxon>Mycenaceae</taxon>
        <taxon>Mycena</taxon>
    </lineage>
</organism>
<evidence type="ECO:0000259" key="5">
    <source>
        <dbReference type="Pfam" id="PF20209"/>
    </source>
</evidence>
<gene>
    <name evidence="6" type="ORF">MCHLO_06669</name>
</gene>
<feature type="region of interest" description="Disordered" evidence="2">
    <location>
        <begin position="1682"/>
        <end position="1710"/>
    </location>
</feature>
<feature type="domain" description="Helitron helicase-like" evidence="4">
    <location>
        <begin position="829"/>
        <end position="1054"/>
    </location>
</feature>
<dbReference type="PANTHER" id="PTHR47642:SF6">
    <property type="entry name" value="ATP-DEPENDENT DNA HELICASE"/>
    <property type="match status" value="1"/>
</dbReference>
<comment type="similarity">
    <text evidence="1">Belongs to the helicase family.</text>
</comment>
<dbReference type="InterPro" id="IPR046700">
    <property type="entry name" value="DUF6570"/>
</dbReference>
<keyword evidence="1" id="KW-0378">Hydrolase</keyword>
<feature type="region of interest" description="Disordered" evidence="2">
    <location>
        <begin position="2737"/>
        <end position="2756"/>
    </location>
</feature>
<dbReference type="EC" id="5.6.2.3" evidence="1"/>
<evidence type="ECO:0000313" key="7">
    <source>
        <dbReference type="Proteomes" id="UP000815677"/>
    </source>
</evidence>
<dbReference type="Proteomes" id="UP000815677">
    <property type="component" value="Unassembled WGS sequence"/>
</dbReference>
<feature type="compositionally biased region" description="Polar residues" evidence="2">
    <location>
        <begin position="2363"/>
        <end position="2379"/>
    </location>
</feature>
<dbReference type="EMBL" id="DF845436">
    <property type="protein sequence ID" value="GAT49349.1"/>
    <property type="molecule type" value="Genomic_DNA"/>
</dbReference>
<dbReference type="Gene3D" id="2.30.30.940">
    <property type="match status" value="1"/>
</dbReference>
<evidence type="ECO:0000256" key="2">
    <source>
        <dbReference type="SAM" id="MobiDB-lite"/>
    </source>
</evidence>
<reference evidence="6" key="1">
    <citation type="submission" date="2014-09" db="EMBL/GenBank/DDBJ databases">
        <title>Genome sequence of the luminous mushroom Mycena chlorophos for searching fungal bioluminescence genes.</title>
        <authorList>
            <person name="Tanaka Y."/>
            <person name="Kasuga D."/>
            <person name="Oba Y."/>
            <person name="Hase S."/>
            <person name="Sato K."/>
            <person name="Oba Y."/>
            <person name="Sakakibara Y."/>
        </authorList>
    </citation>
    <scope>NUCLEOTIDE SEQUENCE</scope>
</reference>
<feature type="domain" description="DUF6570" evidence="5">
    <location>
        <begin position="559"/>
        <end position="702"/>
    </location>
</feature>
<evidence type="ECO:0000259" key="3">
    <source>
        <dbReference type="Pfam" id="PF05970"/>
    </source>
</evidence>
<evidence type="ECO:0000259" key="4">
    <source>
        <dbReference type="Pfam" id="PF14214"/>
    </source>
</evidence>
<keyword evidence="1" id="KW-0234">DNA repair</keyword>
<keyword evidence="7" id="KW-1185">Reference proteome</keyword>
<dbReference type="Pfam" id="PF14214">
    <property type="entry name" value="Helitron_like_N"/>
    <property type="match status" value="1"/>
</dbReference>
<evidence type="ECO:0000313" key="6">
    <source>
        <dbReference type="EMBL" id="GAT49349.1"/>
    </source>
</evidence>
<comment type="catalytic activity">
    <reaction evidence="1">
        <text>ATP + H2O = ADP + phosphate + H(+)</text>
        <dbReference type="Rhea" id="RHEA:13065"/>
        <dbReference type="ChEBI" id="CHEBI:15377"/>
        <dbReference type="ChEBI" id="CHEBI:15378"/>
        <dbReference type="ChEBI" id="CHEBI:30616"/>
        <dbReference type="ChEBI" id="CHEBI:43474"/>
        <dbReference type="ChEBI" id="CHEBI:456216"/>
        <dbReference type="EC" id="5.6.2.3"/>
    </reaction>
</comment>
<dbReference type="CDD" id="cd18809">
    <property type="entry name" value="SF1_C_RecD"/>
    <property type="match status" value="1"/>
</dbReference>
<dbReference type="InterPro" id="IPR010285">
    <property type="entry name" value="DNA_helicase_pif1-like_DEAD"/>
</dbReference>
<comment type="cofactor">
    <cofactor evidence="1">
        <name>Mg(2+)</name>
        <dbReference type="ChEBI" id="CHEBI:18420"/>
    </cofactor>
</comment>
<feature type="domain" description="DNA helicase Pif1-like DEAD-box helicase" evidence="3">
    <location>
        <begin position="1752"/>
        <end position="1980"/>
    </location>
</feature>
<name>A0ABQ0LE34_MYCCL</name>
<dbReference type="InterPro" id="IPR027417">
    <property type="entry name" value="P-loop_NTPase"/>
</dbReference>
<dbReference type="InterPro" id="IPR051055">
    <property type="entry name" value="PIF1_helicase"/>
</dbReference>
<evidence type="ECO:0000256" key="1">
    <source>
        <dbReference type="RuleBase" id="RU363044"/>
    </source>
</evidence>
<keyword evidence="1" id="KW-0227">DNA damage</keyword>
<dbReference type="PANTHER" id="PTHR47642">
    <property type="entry name" value="ATP-DEPENDENT DNA HELICASE"/>
    <property type="match status" value="1"/>
</dbReference>
<sequence length="2756" mass="304364">MSTLAATLCNVPASCSVDASSASSLVSLDWVLSSAIRTSGAQLSGTLLLDASALPHLSPSPPPQSPVHEHHTIAPERPKNTAVACSCNRTADCACATTSTCQMNDDTMSTTAPLQILREIFLGQHVTRTRASVFKTDLIAIRRSLDLHAIPSSGLDLVQCRRLFIQHLAMGACAHFATDASVKPRPDRTGCRVLSDGFESADAMGIAVRQIILSANDKQISTEALSHVAGALGLSVAGKRNLRFKVRSALRNFSSAETSVPQPRTTDTMSVFFEGFEKLNRPALLSITALHRIRVPRGASKADLRQLITDHIVTGSCAANVSRPPTISTDPDFSAANCVDIHSNWHESDTDPDLQIYILEAIYTGNTARNPMRRVLDSLSIEYSADDGLGSLRRKLKAHIIALRRGKKSERTHQKELADQAEIKRRRGEIRENWPQLIPQSVKNQLIEDFRAQTGSEALSTFVCASCAECFPLRDHCSVDVGENELDLGPLHRPDLQTNEQDLASGLRWLNPNTIPPPMPFDEGDLADVLLEPEGVVYPMDGGSPIVSLCPECISCLRRSKTPALALANRNYLAQVPPELQDLTMIEESMIARSRAKCWIVKLKEENQSLELPTTQRGMKGHVIVYPQHPSRVDESLPPSVEEITAPVCVLFVGASKPTPEWLSKHAKPLAVNAGRVRRALNWLKAHNPLYRRVQINEECLQQLEENPVLPFNIEHIQPNSANETVTSRYDSMDNFDPGANTTGGIPFENIVIADVECHASANELRAAALRHVKKNGGGYLQLPHDRDAENDFRSDGLLFPLIYPTLFPYGIGGPNDSKRPVRLSLKRHIKHLLSLNDRRFQEHPTFSFTAFNILQRHDLLLHTSLKVKRSNFDAVASQFATVSPQVVKAISERVANGESPTPKNPEEQKVLTLLKQVNAVVTSVPGSSASRVAMRNEIRGLMIEQGMPSFYITINPADVFSPVLKFLSGAEIDIDALLPEDVPNYWDQASVIAKNPVIAARFFNVYMKAFVRALLGFDPEQQNLDGGILGVVKAHYGCVEAQGRGTLHCHMLVWLEGGLNPNEIRKRALGIAPEDIAFRERLTRFLDDTISNCIPAETTPTPAVQSDEHNPCSVRGIRAERDQFPAERRKDLRNVAAQCQKHKHSKTCFKYWPGPPHPKTCRFDLHEDNYRAETTFDPDTGEINLRCLDGLVNNFNATILEAIRNNMDIKFIGSGTSAKAILYYITDYITKSQLKTHVAFAMLELAVKKLGEFKPGEDEISIRGKRLLQKCAYAMISQQELSGQQVASYLLDLEDHFTSHSYRNFYWTPFEASINADDPSPECYVKTKAKTRDAEDSEDPSPNAQHDVDNSSDSDSDSDDGPQFLNDVLEDADRGHEDEQAEVQVSFDDSGNLVRKGGNVLQDYRLRGRELGTVCVWDFVSRVDRVSMASDRGARTTDGADDSEMAVEANEDDDIWQSSSFRRPRVGLLDGHDQQSTHNLRIRAPADLLVPVPIGPGIPRRDKPEIYPRYARLMLIFFKPWRTARDLRRDGQSWADAFAQFSAVCSPEVLAKMGNMQVLHECRDSRDDHFAERRYLARKSVKDVQRRRRAEASDDFGGEDITEQMILDHLHDVSDRFSMRRSAADETVAECLIYAEEAGLYDVEPQIRAERGAGDESTVRLATETTLEDIWEKTYEDRRETLKRGAGSETDHQDQTPVTESSAGGSALADGSEFRAALAGRNQLAQVQQDIQPTENQRNVDVDAHVEKWTLNTEQARAFRIIASHSLGSRPEQLRMLLSGPGGTGKSRVIQALQDFFELRGQSRRLRLAAYTGVAARNIRGMTLHAALCLNQRGKGGSESKTRRDLTAMWEGVDYLFIDEVSMVGCALLLQISQALIDAKGNSALFGGVNIIFAGDFAQLPPVGMKSLYSRLNTAAASASGKRGQQDILGKLLWLSVRVVVILKRVERVHQNTGGADNPGVRFVELLSRLRQGRCTDEDYDVLNSRMISRLRPNWSDPALRSTPIIVATNQLKDVLNRKAAGAYAARTGECLHWYYAQDTRSDGSQIEEESLRQYLCDELHSGETSYRLGKLPLAVNMPVMVTQNFDVQSGVVNGATGFVKQIRYTLNQWGDRCVQSCVVYIPDMTGPALPSLPEKHAAILPDTVDMKFTHMDSGKKCVIKRTQLPLVPAFAMTAHKAQGKTMDSIIVDLESTSGTEAPYVMLSRATSLAGVFILRPFKQKVIQRHPSQDVRDEFRRLDLLAAQTMMEHGTAEESREAQAYIVDKFSADALPQEHDDIIPDDAADGARRLDRLQRDNTRLLGQNPSPAMAGSKPTRKRIQRVGKTRNGGSTSATKHPVGIVSSPHRTGHTGASVVPMDVDSDSGQSGYNSAHSQSAPPSSRRYKATAVCISPIPLSFLFSFDQHQKCSLVALPLTPTAATGSTVFLSPLRISPAEGEEREPSTRFTSIMVFEVGSAAQGTHFGAAPAKVSSQQRFDDTFAKSHRPRIGGRCPTGANETFATAFQDGQAVLDSIRIKHELEEQERGECWDVKEAVLSSTGDPDKVDVIEFCLPALYTLPASQIQGPRTPAGTPRKRINKATPAAEQEASTMDGVTEAPVLRQVKAVTDRAVGDKYAPTVLTDVQGDFFQLEKAYCVQADIRDALGFISPNEYGAKLVEGTLVIATFGLMTYVMPYATPRKERDGRLIIGRKIYQVQVERLRVIDSGNGAPFVYSPPTLAGQTTPVKRARNTAVDAAFDDFEPEAQAGPSKKKGRRT</sequence>
<dbReference type="Gene3D" id="3.40.50.300">
    <property type="entry name" value="P-loop containing nucleotide triphosphate hydrolases"/>
    <property type="match status" value="2"/>
</dbReference>